<dbReference type="Proteomes" id="UP001212996">
    <property type="component" value="Unassembled WGS sequence"/>
</dbReference>
<dbReference type="AlphaFoldDB" id="A0AAW6BJH4"/>
<comment type="caution">
    <text evidence="1">The sequence shown here is derived from an EMBL/GenBank/DDBJ whole genome shotgun (WGS) entry which is preliminary data.</text>
</comment>
<protein>
    <submittedName>
        <fullName evidence="1">Uncharacterized protein</fullName>
    </submittedName>
</protein>
<proteinExistence type="predicted"/>
<gene>
    <name evidence="1" type="ORF">PH362_18075</name>
</gene>
<reference evidence="1" key="1">
    <citation type="submission" date="2023-01" db="EMBL/GenBank/DDBJ databases">
        <title>Genome sequencing of Photorhabdus bodei 09-20.</title>
        <authorList>
            <person name="Kalindamar S."/>
            <person name="Kumru S."/>
        </authorList>
    </citation>
    <scope>NUCLEOTIDE SEQUENCE</scope>
    <source>
        <strain evidence="1">09-20</strain>
    </source>
</reference>
<dbReference type="RefSeq" id="WP_271867145.1">
    <property type="nucleotide sequence ID" value="NZ_JAQMFO010000029.1"/>
</dbReference>
<name>A0AAW6BJH4_9GAMM</name>
<sequence length="94" mass="10057">MRFPHTLAPIIGTIRRQMYAVYANLIGTLRSACPATTDQHQKPVLSIRMSNGPSGINTLVVGVTTSSAGAWYVPRQSRVELPTGLSRASGFSVA</sequence>
<dbReference type="EMBL" id="JAQMFO010000029">
    <property type="protein sequence ID" value="MDB6373784.1"/>
    <property type="molecule type" value="Genomic_DNA"/>
</dbReference>
<evidence type="ECO:0000313" key="1">
    <source>
        <dbReference type="EMBL" id="MDB6373784.1"/>
    </source>
</evidence>
<evidence type="ECO:0000313" key="2">
    <source>
        <dbReference type="Proteomes" id="UP001212996"/>
    </source>
</evidence>
<accession>A0AAW6BJH4</accession>
<organism evidence="1 2">
    <name type="scientific">Photorhabdus bodei</name>
    <dbReference type="NCBI Taxonomy" id="2029681"/>
    <lineage>
        <taxon>Bacteria</taxon>
        <taxon>Pseudomonadati</taxon>
        <taxon>Pseudomonadota</taxon>
        <taxon>Gammaproteobacteria</taxon>
        <taxon>Enterobacterales</taxon>
        <taxon>Morganellaceae</taxon>
        <taxon>Photorhabdus</taxon>
    </lineage>
</organism>